<proteinExistence type="predicted"/>
<dbReference type="EMBL" id="DPVV01000008">
    <property type="protein sequence ID" value="HCL00841.1"/>
    <property type="molecule type" value="Genomic_DNA"/>
</dbReference>
<evidence type="ECO:0000313" key="2">
    <source>
        <dbReference type="Proteomes" id="UP000262969"/>
    </source>
</evidence>
<organism evidence="1 2">
    <name type="scientific">Lachnoclostridium phytofermentans</name>
    <dbReference type="NCBI Taxonomy" id="66219"/>
    <lineage>
        <taxon>Bacteria</taxon>
        <taxon>Bacillati</taxon>
        <taxon>Bacillota</taxon>
        <taxon>Clostridia</taxon>
        <taxon>Lachnospirales</taxon>
        <taxon>Lachnospiraceae</taxon>
    </lineage>
</organism>
<reference evidence="1 2" key="1">
    <citation type="journal article" date="2018" name="Nat. Biotechnol.">
        <title>A standardized bacterial taxonomy based on genome phylogeny substantially revises the tree of life.</title>
        <authorList>
            <person name="Parks D.H."/>
            <person name="Chuvochina M."/>
            <person name="Waite D.W."/>
            <person name="Rinke C."/>
            <person name="Skarshewski A."/>
            <person name="Chaumeil P.A."/>
            <person name="Hugenholtz P."/>
        </authorList>
    </citation>
    <scope>NUCLEOTIDE SEQUENCE [LARGE SCALE GENOMIC DNA]</scope>
    <source>
        <strain evidence="1">UBA11728</strain>
    </source>
</reference>
<sequence>MSEICLSVQHLKKYFTIGTDLLGRPTQYLKAVDDVSFDIPQGTT</sequence>
<gene>
    <name evidence="1" type="ORF">DHW61_00200</name>
</gene>
<evidence type="ECO:0000313" key="1">
    <source>
        <dbReference type="EMBL" id="HCL00841.1"/>
    </source>
</evidence>
<comment type="caution">
    <text evidence="1">The sequence shown here is derived from an EMBL/GenBank/DDBJ whole genome shotgun (WGS) entry which is preliminary data.</text>
</comment>
<feature type="non-terminal residue" evidence="1">
    <location>
        <position position="44"/>
    </location>
</feature>
<name>A0A3D2X112_9FIRM</name>
<protein>
    <submittedName>
        <fullName evidence="1">Peptide ABC transporter substrate-binding protein</fullName>
    </submittedName>
</protein>
<dbReference type="AlphaFoldDB" id="A0A3D2X112"/>
<accession>A0A3D2X112</accession>
<dbReference type="Proteomes" id="UP000262969">
    <property type="component" value="Unassembled WGS sequence"/>
</dbReference>